<evidence type="ECO:0000256" key="4">
    <source>
        <dbReference type="SAM" id="MobiDB-lite"/>
    </source>
</evidence>
<dbReference type="InterPro" id="IPR001789">
    <property type="entry name" value="Sig_transdc_resp-reg_receiver"/>
</dbReference>
<dbReference type="GO" id="GO:0000156">
    <property type="term" value="F:phosphorelay response regulator activity"/>
    <property type="evidence" value="ECO:0007669"/>
    <property type="project" value="UniProtKB-ARBA"/>
</dbReference>
<dbReference type="OrthoDB" id="21225at2759"/>
<dbReference type="EMBL" id="LN890555">
    <property type="protein sequence ID" value="CUS24499.1"/>
    <property type="molecule type" value="Genomic_DNA"/>
</dbReference>
<dbReference type="CDD" id="cd17546">
    <property type="entry name" value="REC_hyHK_CKI1_RcsC-like"/>
    <property type="match status" value="1"/>
</dbReference>
<name>A0A0N7MM98_9SACH</name>
<dbReference type="FunFam" id="3.40.50.2300:FF:000146">
    <property type="entry name" value="Putative two-component response regulator SSK1p"/>
    <property type="match status" value="1"/>
</dbReference>
<dbReference type="Pfam" id="PF00072">
    <property type="entry name" value="Response_reg"/>
    <property type="match status" value="1"/>
</dbReference>
<feature type="region of interest" description="Disordered" evidence="4">
    <location>
        <begin position="597"/>
        <end position="617"/>
    </location>
</feature>
<evidence type="ECO:0000313" key="7">
    <source>
        <dbReference type="Proteomes" id="UP000236544"/>
    </source>
</evidence>
<evidence type="ECO:0000259" key="5">
    <source>
        <dbReference type="PROSITE" id="PS50110"/>
    </source>
</evidence>
<dbReference type="InterPro" id="IPR011006">
    <property type="entry name" value="CheY-like_superfamily"/>
</dbReference>
<dbReference type="Proteomes" id="UP000236544">
    <property type="component" value="Unassembled WGS sequence"/>
</dbReference>
<keyword evidence="1 3" id="KW-0597">Phosphoprotein</keyword>
<feature type="region of interest" description="Disordered" evidence="4">
    <location>
        <begin position="150"/>
        <end position="182"/>
    </location>
</feature>
<evidence type="ECO:0000256" key="1">
    <source>
        <dbReference type="ARBA" id="ARBA00022553"/>
    </source>
</evidence>
<dbReference type="PANTHER" id="PTHR45339:SF1">
    <property type="entry name" value="HYBRID SIGNAL TRANSDUCTION HISTIDINE KINASE J"/>
    <property type="match status" value="1"/>
</dbReference>
<feature type="region of interest" description="Disordered" evidence="4">
    <location>
        <begin position="222"/>
        <end position="242"/>
    </location>
</feature>
<keyword evidence="7" id="KW-1185">Reference proteome</keyword>
<dbReference type="Gene3D" id="3.40.50.2300">
    <property type="match status" value="1"/>
</dbReference>
<dbReference type="PROSITE" id="PS50110">
    <property type="entry name" value="RESPONSE_REGULATORY"/>
    <property type="match status" value="1"/>
</dbReference>
<protein>
    <submittedName>
        <fullName evidence="6">LAQU0S17e00276g1_1</fullName>
    </submittedName>
</protein>
<dbReference type="PANTHER" id="PTHR45339">
    <property type="entry name" value="HYBRID SIGNAL TRANSDUCTION HISTIDINE KINASE J"/>
    <property type="match status" value="1"/>
</dbReference>
<evidence type="ECO:0000313" key="6">
    <source>
        <dbReference type="EMBL" id="CUS24499.1"/>
    </source>
</evidence>
<accession>A0A0N7MM98</accession>
<feature type="domain" description="Response regulatory" evidence="5">
    <location>
        <begin position="428"/>
        <end position="565"/>
    </location>
</feature>
<reference evidence="7" key="1">
    <citation type="submission" date="2015-10" db="EMBL/GenBank/DDBJ databases">
        <authorList>
            <person name="Devillers H."/>
        </authorList>
    </citation>
    <scope>NUCLEOTIDE SEQUENCE [LARGE SCALE GENOMIC DNA]</scope>
</reference>
<gene>
    <name evidence="6" type="ORF">LAQU0_S17e00276g</name>
</gene>
<keyword evidence="2" id="KW-0902">Two-component regulatory system</keyword>
<proteinExistence type="predicted"/>
<evidence type="ECO:0000256" key="2">
    <source>
        <dbReference type="ARBA" id="ARBA00023012"/>
    </source>
</evidence>
<dbReference type="SUPFAM" id="SSF52172">
    <property type="entry name" value="CheY-like"/>
    <property type="match status" value="1"/>
</dbReference>
<evidence type="ECO:0000256" key="3">
    <source>
        <dbReference type="PROSITE-ProRule" id="PRU00169"/>
    </source>
</evidence>
<organism evidence="6 7">
    <name type="scientific">Lachancea quebecensis</name>
    <dbReference type="NCBI Taxonomy" id="1654605"/>
    <lineage>
        <taxon>Eukaryota</taxon>
        <taxon>Fungi</taxon>
        <taxon>Dikarya</taxon>
        <taxon>Ascomycota</taxon>
        <taxon>Saccharomycotina</taxon>
        <taxon>Saccharomycetes</taxon>
        <taxon>Saccharomycetales</taxon>
        <taxon>Saccharomycetaceae</taxon>
        <taxon>Lachancea</taxon>
    </lineage>
</organism>
<dbReference type="AlphaFoldDB" id="A0A0N7MM98"/>
<feature type="modified residue" description="4-aspartylphosphate" evidence="3">
    <location>
        <position position="477"/>
    </location>
</feature>
<dbReference type="GO" id="GO:0006950">
    <property type="term" value="P:response to stress"/>
    <property type="evidence" value="ECO:0007669"/>
    <property type="project" value="UniProtKB-ARBA"/>
</dbReference>
<dbReference type="SMART" id="SM00448">
    <property type="entry name" value="REC"/>
    <property type="match status" value="1"/>
</dbReference>
<sequence length="617" mass="67229">MRTHLGVISCIEQLDTIKLGIMAQKVGFRSPIPSPSGLAGQVPHKEIRLKVWVRLDSQKLPLDTINQATAIEFEREDTIDDLKDRIFRRFHETRWAQENDSFGIAIGCWCECGFGATSAADLKDQLLQPVPNMASNTAPIDLSRAPSSLRRTSRTCSPHAAALGTPPSYSPHPAHPSYSKLQCSTQSSTPLAHLRLSIGAGNKELQSGVDGRTLSPVRLGSARRLSRTATPAVGEAAPESVPHQSLLEPDELVLNVCKNLFGGVTAQTANDALVVFSNNPEVPVFDEAVDSARMAEDLTDYKLVVDEEQLRKLSHTNDEENTDCPKQAILLLPRGFEGDVNLPSPNVATPSASSPPALEEAIAEIAISPTQRASPVLMTSAPLVEEEIGLVPPRDPVVQREGSPFLLSAMESVTTESITRDKVFPKISVLVVEDNMINQAILSSFLRKHKIHYKVAKNGVEAVDRWKEGGMHLILMDLEMPLLSGIDAAKQIRKLEKQNGIGTGNPLGKHAELKGLTCKAPVIIVALTASNSQSDKTEALLAGCNDYLTKPVNLDWLTRKITEWGCMQALIDFDDWKDNDERLNSCIEEKTKASQKTLTASSTSTSRNLDKIVTTSQ</sequence>